<reference evidence="12 13" key="1">
    <citation type="journal article" date="2018" name="Gigascience">
        <title>Genomes of trombidid mites reveal novel predicted allergens and laterally-transferred genes associated with secondary metabolism.</title>
        <authorList>
            <person name="Dong X."/>
            <person name="Chaisiri K."/>
            <person name="Xia D."/>
            <person name="Armstrong S.D."/>
            <person name="Fang Y."/>
            <person name="Donnelly M.J."/>
            <person name="Kadowaki T."/>
            <person name="McGarry J.W."/>
            <person name="Darby A.C."/>
            <person name="Makepeace B.L."/>
        </authorList>
    </citation>
    <scope>NUCLEOTIDE SEQUENCE [LARGE SCALE GENOMIC DNA]</scope>
    <source>
        <strain evidence="12">UoL-WK</strain>
    </source>
</reference>
<evidence type="ECO:0000256" key="3">
    <source>
        <dbReference type="ARBA" id="ARBA00022527"/>
    </source>
</evidence>
<keyword evidence="6 12" id="KW-0418">Kinase</keyword>
<organism evidence="12 13">
    <name type="scientific">Dinothrombium tinctorium</name>
    <dbReference type="NCBI Taxonomy" id="1965070"/>
    <lineage>
        <taxon>Eukaryota</taxon>
        <taxon>Metazoa</taxon>
        <taxon>Ecdysozoa</taxon>
        <taxon>Arthropoda</taxon>
        <taxon>Chelicerata</taxon>
        <taxon>Arachnida</taxon>
        <taxon>Acari</taxon>
        <taxon>Acariformes</taxon>
        <taxon>Trombidiformes</taxon>
        <taxon>Prostigmata</taxon>
        <taxon>Anystina</taxon>
        <taxon>Parasitengona</taxon>
        <taxon>Trombidioidea</taxon>
        <taxon>Trombidiidae</taxon>
        <taxon>Dinothrombium</taxon>
    </lineage>
</organism>
<gene>
    <name evidence="12" type="ORF">B4U79_01455</name>
</gene>
<comment type="catalytic activity">
    <reaction evidence="9">
        <text>L-threonyl-[protein] + ATP = O-phospho-L-threonyl-[protein] + ADP + H(+)</text>
        <dbReference type="Rhea" id="RHEA:46608"/>
        <dbReference type="Rhea" id="RHEA-COMP:11060"/>
        <dbReference type="Rhea" id="RHEA-COMP:11605"/>
        <dbReference type="ChEBI" id="CHEBI:15378"/>
        <dbReference type="ChEBI" id="CHEBI:30013"/>
        <dbReference type="ChEBI" id="CHEBI:30616"/>
        <dbReference type="ChEBI" id="CHEBI:61977"/>
        <dbReference type="ChEBI" id="CHEBI:456216"/>
        <dbReference type="EC" id="2.7.11.1"/>
    </reaction>
</comment>
<dbReference type="InterPro" id="IPR050236">
    <property type="entry name" value="Ser_Thr_kinase_AGC"/>
</dbReference>
<dbReference type="InterPro" id="IPR000719">
    <property type="entry name" value="Prot_kinase_dom"/>
</dbReference>
<feature type="domain" description="Protein kinase" evidence="11">
    <location>
        <begin position="6"/>
        <end position="255"/>
    </location>
</feature>
<dbReference type="PROSITE" id="PS50011">
    <property type="entry name" value="PROTEIN_KINASE_DOM"/>
    <property type="match status" value="1"/>
</dbReference>
<dbReference type="EMBL" id="NCKU01018865">
    <property type="protein sequence ID" value="RWR98787.1"/>
    <property type="molecule type" value="Genomic_DNA"/>
</dbReference>
<dbReference type="SMART" id="SM00220">
    <property type="entry name" value="S_TKc"/>
    <property type="match status" value="1"/>
</dbReference>
<dbReference type="Proteomes" id="UP000285301">
    <property type="component" value="Unassembled WGS sequence"/>
</dbReference>
<keyword evidence="7" id="KW-0067">ATP-binding</keyword>
<protein>
    <recommendedName>
        <fullName evidence="2">Serine/threonine-protein kinase greatwall</fullName>
        <ecNumber evidence="1">2.7.11.1</ecNumber>
    </recommendedName>
    <alternativeName>
        <fullName evidence="8">Microtubule-associated serine/threonine-protein kinase-like</fullName>
    </alternativeName>
</protein>
<evidence type="ECO:0000256" key="10">
    <source>
        <dbReference type="ARBA" id="ARBA00048679"/>
    </source>
</evidence>
<dbReference type="EC" id="2.7.11.1" evidence="1"/>
<proteinExistence type="predicted"/>
<evidence type="ECO:0000256" key="5">
    <source>
        <dbReference type="ARBA" id="ARBA00022741"/>
    </source>
</evidence>
<dbReference type="InterPro" id="IPR008271">
    <property type="entry name" value="Ser/Thr_kinase_AS"/>
</dbReference>
<evidence type="ECO:0000259" key="11">
    <source>
        <dbReference type="PROSITE" id="PS50011"/>
    </source>
</evidence>
<dbReference type="PROSITE" id="PS00108">
    <property type="entry name" value="PROTEIN_KINASE_ST"/>
    <property type="match status" value="1"/>
</dbReference>
<evidence type="ECO:0000256" key="1">
    <source>
        <dbReference type="ARBA" id="ARBA00012513"/>
    </source>
</evidence>
<comment type="caution">
    <text evidence="12">The sequence shown here is derived from an EMBL/GenBank/DDBJ whole genome shotgun (WGS) entry which is preliminary data.</text>
</comment>
<evidence type="ECO:0000256" key="7">
    <source>
        <dbReference type="ARBA" id="ARBA00022840"/>
    </source>
</evidence>
<dbReference type="PANTHER" id="PTHR24356">
    <property type="entry name" value="SERINE/THREONINE-PROTEIN KINASE"/>
    <property type="match status" value="1"/>
</dbReference>
<dbReference type="PANTHER" id="PTHR24356:SF1">
    <property type="entry name" value="SERINE_THREONINE-PROTEIN KINASE GREATWALL"/>
    <property type="match status" value="1"/>
</dbReference>
<dbReference type="OrthoDB" id="541276at2759"/>
<keyword evidence="5" id="KW-0547">Nucleotide-binding</keyword>
<dbReference type="Gene3D" id="1.10.510.10">
    <property type="entry name" value="Transferase(Phosphotransferase) domain 1"/>
    <property type="match status" value="1"/>
</dbReference>
<evidence type="ECO:0000256" key="2">
    <source>
        <dbReference type="ARBA" id="ARBA00022148"/>
    </source>
</evidence>
<dbReference type="STRING" id="1965070.A0A3S3RCP4"/>
<dbReference type="SUPFAM" id="SSF56112">
    <property type="entry name" value="Protein kinase-like (PK-like)"/>
    <property type="match status" value="1"/>
</dbReference>
<dbReference type="GO" id="GO:0005524">
    <property type="term" value="F:ATP binding"/>
    <property type="evidence" value="ECO:0007669"/>
    <property type="project" value="UniProtKB-KW"/>
</dbReference>
<feature type="non-terminal residue" evidence="12">
    <location>
        <position position="301"/>
    </location>
</feature>
<evidence type="ECO:0000313" key="12">
    <source>
        <dbReference type="EMBL" id="RWR98787.1"/>
    </source>
</evidence>
<evidence type="ECO:0000313" key="13">
    <source>
        <dbReference type="Proteomes" id="UP000285301"/>
    </source>
</evidence>
<evidence type="ECO:0000256" key="9">
    <source>
        <dbReference type="ARBA" id="ARBA00047899"/>
    </source>
</evidence>
<dbReference type="InterPro" id="IPR011009">
    <property type="entry name" value="Kinase-like_dom_sf"/>
</dbReference>
<sequence length="301" mass="34099">MGPKTGQSNQELGCGSFGSVFPCEVKSDLRALCVKWPHHGEDLSSELKALSLVGPHKYVCQMEYYIDSPKGIFLILERQSCSLQSRFSKLGCVDARQARLIFAQIHLALSYVHSLGFIHHDVKSENILISPSGNVKLADFGLLKKIRKDCYVEYDYRGTRDYFAPECFSSKFVSTYVDYWALTVSIMELYYGFHPFEHPCTPRLTKNNILYNAPYYSLRNKPPHTASEHEFFLAFLEKNPDDRRNPPSFSNFAFFSSFTKDGFSISKMERGHYGSVFQPSPLTAIPKNHKKLTVPCVGGGA</sequence>
<accession>A0A3S3RCP4</accession>
<evidence type="ECO:0000256" key="8">
    <source>
        <dbReference type="ARBA" id="ARBA00033099"/>
    </source>
</evidence>
<keyword evidence="4" id="KW-0808">Transferase</keyword>
<comment type="catalytic activity">
    <reaction evidence="10">
        <text>L-seryl-[protein] + ATP = O-phospho-L-seryl-[protein] + ADP + H(+)</text>
        <dbReference type="Rhea" id="RHEA:17989"/>
        <dbReference type="Rhea" id="RHEA-COMP:9863"/>
        <dbReference type="Rhea" id="RHEA-COMP:11604"/>
        <dbReference type="ChEBI" id="CHEBI:15378"/>
        <dbReference type="ChEBI" id="CHEBI:29999"/>
        <dbReference type="ChEBI" id="CHEBI:30616"/>
        <dbReference type="ChEBI" id="CHEBI:83421"/>
        <dbReference type="ChEBI" id="CHEBI:456216"/>
        <dbReference type="EC" id="2.7.11.1"/>
    </reaction>
</comment>
<dbReference type="GO" id="GO:0004674">
    <property type="term" value="F:protein serine/threonine kinase activity"/>
    <property type="evidence" value="ECO:0007669"/>
    <property type="project" value="UniProtKB-KW"/>
</dbReference>
<evidence type="ECO:0000256" key="4">
    <source>
        <dbReference type="ARBA" id="ARBA00022679"/>
    </source>
</evidence>
<name>A0A3S3RCP4_9ACAR</name>
<keyword evidence="3" id="KW-0723">Serine/threonine-protein kinase</keyword>
<keyword evidence="13" id="KW-1185">Reference proteome</keyword>
<dbReference type="AlphaFoldDB" id="A0A3S3RCP4"/>
<dbReference type="Pfam" id="PF00069">
    <property type="entry name" value="Pkinase"/>
    <property type="match status" value="1"/>
</dbReference>
<evidence type="ECO:0000256" key="6">
    <source>
        <dbReference type="ARBA" id="ARBA00022777"/>
    </source>
</evidence>
<dbReference type="GO" id="GO:0035556">
    <property type="term" value="P:intracellular signal transduction"/>
    <property type="evidence" value="ECO:0007669"/>
    <property type="project" value="TreeGrafter"/>
</dbReference>